<protein>
    <submittedName>
        <fullName evidence="2">Putative secreted protein</fullName>
    </submittedName>
</protein>
<dbReference type="EMBL" id="GGFK01015798">
    <property type="protein sequence ID" value="MBW49119.1"/>
    <property type="molecule type" value="Transcribed_RNA"/>
</dbReference>
<sequence length="70" mass="7915">MLRLVSCACLLLSAPLCSIEMLGKTVEVYLHPILFSSYFARTGARTGPNPLWYHSNPSEVQIVFPRRYSL</sequence>
<name>A0A2M4B7T8_9DIPT</name>
<evidence type="ECO:0000256" key="1">
    <source>
        <dbReference type="SAM" id="SignalP"/>
    </source>
</evidence>
<evidence type="ECO:0000313" key="2">
    <source>
        <dbReference type="EMBL" id="MBW49119.1"/>
    </source>
</evidence>
<proteinExistence type="predicted"/>
<accession>A0A2M4B7T8</accession>
<keyword evidence="1" id="KW-0732">Signal</keyword>
<reference evidence="2" key="1">
    <citation type="submission" date="2018-01" db="EMBL/GenBank/DDBJ databases">
        <title>An insight into the sialome of Amazonian anophelines.</title>
        <authorList>
            <person name="Ribeiro J.M."/>
            <person name="Scarpassa V."/>
            <person name="Calvo E."/>
        </authorList>
    </citation>
    <scope>NUCLEOTIDE SEQUENCE</scope>
    <source>
        <tissue evidence="2">Salivary glands</tissue>
    </source>
</reference>
<organism evidence="2">
    <name type="scientific">Anopheles triannulatus</name>
    <dbReference type="NCBI Taxonomy" id="58253"/>
    <lineage>
        <taxon>Eukaryota</taxon>
        <taxon>Metazoa</taxon>
        <taxon>Ecdysozoa</taxon>
        <taxon>Arthropoda</taxon>
        <taxon>Hexapoda</taxon>
        <taxon>Insecta</taxon>
        <taxon>Pterygota</taxon>
        <taxon>Neoptera</taxon>
        <taxon>Endopterygota</taxon>
        <taxon>Diptera</taxon>
        <taxon>Nematocera</taxon>
        <taxon>Culicoidea</taxon>
        <taxon>Culicidae</taxon>
        <taxon>Anophelinae</taxon>
        <taxon>Anopheles</taxon>
    </lineage>
</organism>
<dbReference type="AlphaFoldDB" id="A0A2M4B7T8"/>
<feature type="signal peptide" evidence="1">
    <location>
        <begin position="1"/>
        <end position="18"/>
    </location>
</feature>
<feature type="chain" id="PRO_5014746830" evidence="1">
    <location>
        <begin position="19"/>
        <end position="70"/>
    </location>
</feature>